<dbReference type="InterPro" id="IPR049213">
    <property type="entry name" value="DUF6816"/>
</dbReference>
<dbReference type="OrthoDB" id="195555at2759"/>
<reference evidence="3" key="1">
    <citation type="submission" date="2020-06" db="EMBL/GenBank/DDBJ databases">
        <authorList>
            <consortium name="Plant Systems Biology data submission"/>
        </authorList>
    </citation>
    <scope>NUCLEOTIDE SEQUENCE</scope>
    <source>
        <strain evidence="3">D6</strain>
    </source>
</reference>
<dbReference type="Proteomes" id="UP001153069">
    <property type="component" value="Unassembled WGS sequence"/>
</dbReference>
<evidence type="ECO:0000259" key="2">
    <source>
        <dbReference type="Pfam" id="PF20670"/>
    </source>
</evidence>
<feature type="signal peptide" evidence="1">
    <location>
        <begin position="1"/>
        <end position="24"/>
    </location>
</feature>
<gene>
    <name evidence="3" type="ORF">SEMRO_916_G219820.1</name>
</gene>
<sequence length="321" mass="35435">MSPLPCRLWIRLLVMVVVVVSALALDLQSTDRRSFLTQNGIVSAGAIMLTSLPAHAESLSERLAARDPSKLTNSLFNKPPAAMVYPDFMRNAVWDVQAQFGGYLFPSTKIPKDQLLAKATTPGFQKCSIAAISDIGREGTVQYAMHILPNGLEDRAFTLKQQIDAYLGYPAVSEVLYNAKANPNRISIDFVDYKTINAERIELFCNGRESQLQLPLDNNSNGRDVFVHSEYIRQVTFGGGSEVGIPRQVSSNYAHFWTWSQPHTGSSDDNNNTPAVLKGNLLTAAYLDPQDPNFFEEPTKPVAVYSHVLKATKRGEAKNNA</sequence>
<feature type="domain" description="DUF6816" evidence="2">
    <location>
        <begin position="81"/>
        <end position="309"/>
    </location>
</feature>
<protein>
    <recommendedName>
        <fullName evidence="2">DUF6816 domain-containing protein</fullName>
    </recommendedName>
</protein>
<accession>A0A9N8EGU3</accession>
<comment type="caution">
    <text evidence="3">The sequence shown here is derived from an EMBL/GenBank/DDBJ whole genome shotgun (WGS) entry which is preliminary data.</text>
</comment>
<evidence type="ECO:0000313" key="4">
    <source>
        <dbReference type="Proteomes" id="UP001153069"/>
    </source>
</evidence>
<evidence type="ECO:0000256" key="1">
    <source>
        <dbReference type="SAM" id="SignalP"/>
    </source>
</evidence>
<dbReference type="EMBL" id="CAICTM010000914">
    <property type="protein sequence ID" value="CAB9518225.1"/>
    <property type="molecule type" value="Genomic_DNA"/>
</dbReference>
<organism evidence="3 4">
    <name type="scientific">Seminavis robusta</name>
    <dbReference type="NCBI Taxonomy" id="568900"/>
    <lineage>
        <taxon>Eukaryota</taxon>
        <taxon>Sar</taxon>
        <taxon>Stramenopiles</taxon>
        <taxon>Ochrophyta</taxon>
        <taxon>Bacillariophyta</taxon>
        <taxon>Bacillariophyceae</taxon>
        <taxon>Bacillariophycidae</taxon>
        <taxon>Naviculales</taxon>
        <taxon>Naviculaceae</taxon>
        <taxon>Seminavis</taxon>
    </lineage>
</organism>
<proteinExistence type="predicted"/>
<keyword evidence="1" id="KW-0732">Signal</keyword>
<evidence type="ECO:0000313" key="3">
    <source>
        <dbReference type="EMBL" id="CAB9518225.1"/>
    </source>
</evidence>
<feature type="chain" id="PRO_5040290614" description="DUF6816 domain-containing protein" evidence="1">
    <location>
        <begin position="25"/>
        <end position="321"/>
    </location>
</feature>
<keyword evidence="4" id="KW-1185">Reference proteome</keyword>
<dbReference type="Pfam" id="PF20670">
    <property type="entry name" value="DUF6816"/>
    <property type="match status" value="1"/>
</dbReference>
<dbReference type="AlphaFoldDB" id="A0A9N8EGU3"/>
<name>A0A9N8EGU3_9STRA</name>